<feature type="region of interest" description="Disordered" evidence="1">
    <location>
        <begin position="1181"/>
        <end position="1209"/>
    </location>
</feature>
<feature type="compositionally biased region" description="Low complexity" evidence="1">
    <location>
        <begin position="911"/>
        <end position="924"/>
    </location>
</feature>
<keyword evidence="3" id="KW-1185">Reference proteome</keyword>
<feature type="region of interest" description="Disordered" evidence="1">
    <location>
        <begin position="118"/>
        <end position="264"/>
    </location>
</feature>
<feature type="compositionally biased region" description="Polar residues" evidence="1">
    <location>
        <begin position="715"/>
        <end position="781"/>
    </location>
</feature>
<feature type="compositionally biased region" description="Polar residues" evidence="1">
    <location>
        <begin position="588"/>
        <end position="631"/>
    </location>
</feature>
<accession>A0A7R8CP38</accession>
<feature type="compositionally biased region" description="Polar residues" evidence="1">
    <location>
        <begin position="1189"/>
        <end position="1209"/>
    </location>
</feature>
<sequence>MLRGRIVLYQPPKIQPHPRCPRVQQWKKNMPPQSSSDQKDENDDTQEQTGTNENIPGLTSNIQQKIKTQKIKEVPALHHLLEVMFSRLPMHYIGVSQTIMLGHQYHHLGPMSSNGVNLNNQNHLVSQSNSPSYRSIGPFSNNEISQKQNSVNNAEGHSSPSFGSNVQSATNGLYRSQNNDYLRNPISSSGVNLNSQNSLVTQSNSPSYRSIGPFSNDKISQKQNSVNNAEGHSSPSFGSNVQSATNGLYRSQDNNYPGNPLSFTGVNINNDNSLVSQSNSPSYRSISPITNSEISQKQNSLNNAGGYSSPSFGSNVQSGTNGLYRSQTNNYPVNLISSDGINLNSQNSLVSQSNSPSYRSIGPIDNNEISQKQNSVNNAGGYSSPSFGSNVQSATNGLYRGITNESPRVTITSSGVNVNNKKDLLDKNQSNDLSDSTTNVDAEISNEENSSMGPSQDDEDPNLSNEENSANSNSPHDDSSSIGPIHNSEISHDQSSVNNVGDYSSPSFGSNVQSGTNGLYRRINNDNAGASITSTGINVNNQNDGSARQYYSSLSSGVNLNNQNSLVSQSNSPSYRSIGSIDNNEISQKQQNSVNNAGSQTNNYPGTPMSSTGINVNNQNDLVSQSNSPSYRSIGPIDNNEISQKQNSVNNAGGYSSPSFGSNVQSGTNGLYRSQTNNFLGNPSSSTGINVNNRNDLVSQSNSPSYRSIGPIDNNEISQKQNSVNNAGGYSTPSFGSNVQSATNGLYRSQRNNYPGTPMSSTGINVNNQNDLVSQSNSPSYRSIGPIDNNEISQKQNSVNNAGGYSSPSFGSNVQSGTNGLYRSITNDNAGASIISTGLNVNNQNEVVNQQNVPFYRSNFPNYNSETTQNQNLLNNAGNFLSPKYNNDVVSVSSGSARQYYSSLSSGVNLNNQNSLVSQSNSPSYRSIGPIDNSEISQKQNSVNNAGDYSSPSFGSNVQSATNGLYRSQTNNFPENPSSSTGINLNNRNDLVSQSNSPSYRSIGPMDNNEISQKSRTQLITLVTILHLLLEAIFSIKFTVISFNWSPIDNNEISQKQNSVNNAGGYSSPSFGSNVQSATNGLYRSQTNNFRGNPSSSTGINVNNRNDLVSQSNSPSYRSIRPIDNNEISQKQNSVNNAGGYSSPSFGSNVQTGSNGLLRSIHNNNLGATITSSGANVNNQNESVQQQNPEITNLPDGQNPSNGPIFNNEISQKQNSVNNADAYSTPSFGSNVQSATNGFEDRPFPTRYLHVQRTMDISISTDSLIDDPTAGRCPDPSSWPLLCMTM</sequence>
<feature type="compositionally biased region" description="Polar residues" evidence="1">
    <location>
        <begin position="934"/>
        <end position="1000"/>
    </location>
</feature>
<organism evidence="2 3">
    <name type="scientific">Lepeophtheirus salmonis</name>
    <name type="common">Salmon louse</name>
    <name type="synonym">Caligus salmonis</name>
    <dbReference type="NCBI Taxonomy" id="72036"/>
    <lineage>
        <taxon>Eukaryota</taxon>
        <taxon>Metazoa</taxon>
        <taxon>Ecdysozoa</taxon>
        <taxon>Arthropoda</taxon>
        <taxon>Crustacea</taxon>
        <taxon>Multicrustacea</taxon>
        <taxon>Hexanauplia</taxon>
        <taxon>Copepoda</taxon>
        <taxon>Siphonostomatoida</taxon>
        <taxon>Caligidae</taxon>
        <taxon>Lepeophtheirus</taxon>
    </lineage>
</organism>
<dbReference type="Proteomes" id="UP000675881">
    <property type="component" value="Chromosome 3"/>
</dbReference>
<feature type="region of interest" description="Disordered" evidence="1">
    <location>
        <begin position="444"/>
        <end position="511"/>
    </location>
</feature>
<feature type="compositionally biased region" description="Polar residues" evidence="1">
    <location>
        <begin position="790"/>
        <end position="811"/>
    </location>
</feature>
<feature type="compositionally biased region" description="Low complexity" evidence="1">
    <location>
        <begin position="347"/>
        <end position="357"/>
    </location>
</feature>
<dbReference type="EMBL" id="HG994582">
    <property type="protein sequence ID" value="CAF2882698.1"/>
    <property type="molecule type" value="Genomic_DNA"/>
</dbReference>
<protein>
    <submittedName>
        <fullName evidence="2">(salmon louse) hypothetical protein</fullName>
    </submittedName>
</protein>
<feature type="region of interest" description="Disordered" evidence="1">
    <location>
        <begin position="10"/>
        <end position="60"/>
    </location>
</feature>
<feature type="compositionally biased region" description="Polar residues" evidence="1">
    <location>
        <begin position="640"/>
        <end position="706"/>
    </location>
</feature>
<reference evidence="2" key="1">
    <citation type="submission" date="2021-02" db="EMBL/GenBank/DDBJ databases">
        <authorList>
            <person name="Bekaert M."/>
        </authorList>
    </citation>
    <scope>NUCLEOTIDE SEQUENCE</scope>
    <source>
        <strain evidence="2">IoA-00</strain>
    </source>
</reference>
<feature type="region of interest" description="Disordered" evidence="1">
    <location>
        <begin position="588"/>
        <end position="811"/>
    </location>
</feature>
<feature type="region of interest" description="Disordered" evidence="1">
    <location>
        <begin position="1084"/>
        <end position="1121"/>
    </location>
</feature>
<name>A0A7R8CP38_LEPSM</name>
<feature type="compositionally biased region" description="Polar residues" evidence="1">
    <location>
        <begin position="367"/>
        <end position="388"/>
    </location>
</feature>
<feature type="region of interest" description="Disordered" evidence="1">
    <location>
        <begin position="298"/>
        <end position="325"/>
    </location>
</feature>
<evidence type="ECO:0000313" key="3">
    <source>
        <dbReference type="Proteomes" id="UP000675881"/>
    </source>
</evidence>
<evidence type="ECO:0000313" key="2">
    <source>
        <dbReference type="EMBL" id="CAF2882698.1"/>
    </source>
</evidence>
<feature type="compositionally biased region" description="Polar residues" evidence="1">
    <location>
        <begin position="1084"/>
        <end position="1117"/>
    </location>
</feature>
<feature type="compositionally biased region" description="Polar residues" evidence="1">
    <location>
        <begin position="47"/>
        <end position="60"/>
    </location>
</feature>
<feature type="region of interest" description="Disordered" evidence="1">
    <location>
        <begin position="911"/>
        <end position="1009"/>
    </location>
</feature>
<feature type="compositionally biased region" description="Polar residues" evidence="1">
    <location>
        <begin position="493"/>
        <end position="511"/>
    </location>
</feature>
<evidence type="ECO:0000256" key="1">
    <source>
        <dbReference type="SAM" id="MobiDB-lite"/>
    </source>
</evidence>
<feature type="compositionally biased region" description="Low complexity" evidence="1">
    <location>
        <begin position="464"/>
        <end position="474"/>
    </location>
</feature>
<gene>
    <name evidence="2" type="ORF">LSAA_7519</name>
</gene>
<proteinExistence type="predicted"/>
<feature type="region of interest" description="Disordered" evidence="1">
    <location>
        <begin position="347"/>
        <end position="388"/>
    </location>
</feature>
<feature type="compositionally biased region" description="Polar residues" evidence="1">
    <location>
        <begin position="217"/>
        <end position="264"/>
    </location>
</feature>
<feature type="compositionally biased region" description="Polar residues" evidence="1">
    <location>
        <begin position="118"/>
        <end position="208"/>
    </location>
</feature>